<dbReference type="RefSeq" id="WP_306889850.1">
    <property type="nucleotide sequence ID" value="NZ_JAUSVR010000005.1"/>
</dbReference>
<reference evidence="1 2" key="1">
    <citation type="submission" date="2023-07" db="EMBL/GenBank/DDBJ databases">
        <title>Genomic Encyclopedia of Type Strains, Phase IV (KMG-IV): sequencing the most valuable type-strain genomes for metagenomic binning, comparative biology and taxonomic classification.</title>
        <authorList>
            <person name="Goeker M."/>
        </authorList>
    </citation>
    <scope>NUCLEOTIDE SEQUENCE [LARGE SCALE GENOMIC DNA]</scope>
    <source>
        <strain evidence="1 2">DSM 15561</strain>
    </source>
</reference>
<evidence type="ECO:0000313" key="1">
    <source>
        <dbReference type="EMBL" id="MDQ0511148.1"/>
    </source>
</evidence>
<accession>A0ABU0LR09</accession>
<proteinExistence type="predicted"/>
<protein>
    <submittedName>
        <fullName evidence="1">Uncharacterized protein</fullName>
    </submittedName>
</protein>
<dbReference type="EMBL" id="JAUSVR010000005">
    <property type="protein sequence ID" value="MDQ0511148.1"/>
    <property type="molecule type" value="Genomic_DNA"/>
</dbReference>
<dbReference type="Proteomes" id="UP001235094">
    <property type="component" value="Unassembled WGS sequence"/>
</dbReference>
<dbReference type="PROSITE" id="PS51257">
    <property type="entry name" value="PROKAR_LIPOPROTEIN"/>
    <property type="match status" value="1"/>
</dbReference>
<keyword evidence="2" id="KW-1185">Reference proteome</keyword>
<gene>
    <name evidence="1" type="ORF">QOZ99_002044</name>
</gene>
<evidence type="ECO:0000313" key="2">
    <source>
        <dbReference type="Proteomes" id="UP001235094"/>
    </source>
</evidence>
<name>A0ABU0LR09_9HYPH</name>
<sequence>MRRPIRAPIAAILAALLACLPLLLAGVLPAAAQAVFPNQGSVGLEPPPGMVEIPGVSGFENRGAQAAILILEVPAAAYDDVIASFRPEALQGKNITIESKRDFELANGSKGMLFAGYQSVGAVALKKWILVARNDTTAAMVTVQFPEAASAGYSDAMIEAALRSITFRAPPTQDEMLARLPFSIANMEGYRVLKVLGASAVLLVKGEGVKGEGTGPDAAGEHPYFIASVARGDVREEERESLAKRAIATVPGVKNLRIERGGPLRIGGQPGIEVIASAEEVQSGKPLKVAQWIRFSRGNYLRMVGVAPADGFDANFDAMRGLRDGIELR</sequence>
<comment type="caution">
    <text evidence="1">The sequence shown here is derived from an EMBL/GenBank/DDBJ whole genome shotgun (WGS) entry which is preliminary data.</text>
</comment>
<organism evidence="1 2">
    <name type="scientific">Ancylobacter amanitiformis</name>
    <dbReference type="NCBI Taxonomy" id="217069"/>
    <lineage>
        <taxon>Bacteria</taxon>
        <taxon>Pseudomonadati</taxon>
        <taxon>Pseudomonadota</taxon>
        <taxon>Alphaproteobacteria</taxon>
        <taxon>Hyphomicrobiales</taxon>
        <taxon>Xanthobacteraceae</taxon>
        <taxon>Ancylobacter</taxon>
    </lineage>
</organism>